<evidence type="ECO:0000259" key="2">
    <source>
        <dbReference type="Pfam" id="PF13581"/>
    </source>
</evidence>
<dbReference type="InterPro" id="IPR036890">
    <property type="entry name" value="HATPase_C_sf"/>
</dbReference>
<dbReference type="STRING" id="1249627.D779_2035"/>
<proteinExistence type="predicted"/>
<dbReference type="SUPFAM" id="SSF55874">
    <property type="entry name" value="ATPase domain of HSP90 chaperone/DNA topoisomerase II/histidine kinase"/>
    <property type="match status" value="1"/>
</dbReference>
<organism evidence="3 4">
    <name type="scientific">Imhoffiella purpurea</name>
    <dbReference type="NCBI Taxonomy" id="1249627"/>
    <lineage>
        <taxon>Bacteria</taxon>
        <taxon>Pseudomonadati</taxon>
        <taxon>Pseudomonadota</taxon>
        <taxon>Gammaproteobacteria</taxon>
        <taxon>Chromatiales</taxon>
        <taxon>Chromatiaceae</taxon>
        <taxon>Imhoffiella</taxon>
    </lineage>
</organism>
<dbReference type="GO" id="GO:0004674">
    <property type="term" value="F:protein serine/threonine kinase activity"/>
    <property type="evidence" value="ECO:0007669"/>
    <property type="project" value="UniProtKB-KW"/>
</dbReference>
<feature type="domain" description="Histidine kinase/HSP90-like ATPase" evidence="2">
    <location>
        <begin position="5"/>
        <end position="128"/>
    </location>
</feature>
<dbReference type="AlphaFoldDB" id="W9V652"/>
<evidence type="ECO:0000256" key="1">
    <source>
        <dbReference type="ARBA" id="ARBA00022527"/>
    </source>
</evidence>
<sequence>MTLNNRAEDLGAALLKLEAFLERTDTSPKLGYAIQLVFEELVTNIIKYGYDDQDLHQIHADISLGPPTVLTIEDDGHPYDPTTQAEEVDTLAPQEERQIGGLGLHLVRAQTTSMRYARTARLNRLELVFAE</sequence>
<dbReference type="eggNOG" id="COG2172">
    <property type="taxonomic scope" value="Bacteria"/>
</dbReference>
<dbReference type="Gene3D" id="3.30.565.10">
    <property type="entry name" value="Histidine kinase-like ATPase, C-terminal domain"/>
    <property type="match status" value="1"/>
</dbReference>
<evidence type="ECO:0000313" key="4">
    <source>
        <dbReference type="Proteomes" id="UP000019460"/>
    </source>
</evidence>
<dbReference type="EMBL" id="AONC01000035">
    <property type="protein sequence ID" value="EXJ14829.1"/>
    <property type="molecule type" value="Genomic_DNA"/>
</dbReference>
<dbReference type="PANTHER" id="PTHR35526:SF3">
    <property type="entry name" value="ANTI-SIGMA-F FACTOR RSBW"/>
    <property type="match status" value="1"/>
</dbReference>
<dbReference type="Pfam" id="PF13581">
    <property type="entry name" value="HATPase_c_2"/>
    <property type="match status" value="1"/>
</dbReference>
<protein>
    <submittedName>
        <fullName evidence="3">Serine-protein kinase RsbW</fullName>
    </submittedName>
</protein>
<reference evidence="3 4" key="1">
    <citation type="submission" date="2012-11" db="EMBL/GenBank/DDBJ databases">
        <title>Genome assembly of Thiorhodococcus sp. AK35.</title>
        <authorList>
            <person name="Nupur N."/>
            <person name="Khatri I."/>
            <person name="Subramanian S."/>
            <person name="Pinnaka A."/>
        </authorList>
    </citation>
    <scope>NUCLEOTIDE SEQUENCE [LARGE SCALE GENOMIC DNA]</scope>
    <source>
        <strain evidence="3 4">AK35</strain>
    </source>
</reference>
<accession>W9V652</accession>
<dbReference type="InterPro" id="IPR003594">
    <property type="entry name" value="HATPase_dom"/>
</dbReference>
<keyword evidence="3" id="KW-0418">Kinase</keyword>
<dbReference type="Proteomes" id="UP000019460">
    <property type="component" value="Unassembled WGS sequence"/>
</dbReference>
<dbReference type="OrthoDB" id="9792240at2"/>
<dbReference type="InterPro" id="IPR050267">
    <property type="entry name" value="Anti-sigma-factor_SerPK"/>
</dbReference>
<dbReference type="CDD" id="cd16936">
    <property type="entry name" value="HATPase_RsbW-like"/>
    <property type="match status" value="1"/>
</dbReference>
<gene>
    <name evidence="3" type="ORF">D779_2035</name>
</gene>
<evidence type="ECO:0000313" key="3">
    <source>
        <dbReference type="EMBL" id="EXJ14829.1"/>
    </source>
</evidence>
<name>W9V652_9GAMM</name>
<dbReference type="PANTHER" id="PTHR35526">
    <property type="entry name" value="ANTI-SIGMA-F FACTOR RSBW-RELATED"/>
    <property type="match status" value="1"/>
</dbReference>
<keyword evidence="3" id="KW-0808">Transferase</keyword>
<keyword evidence="4" id="KW-1185">Reference proteome</keyword>
<dbReference type="RefSeq" id="WP_052348063.1">
    <property type="nucleotide sequence ID" value="NZ_AONC01000035.1"/>
</dbReference>
<keyword evidence="1" id="KW-0723">Serine/threonine-protein kinase</keyword>
<comment type="caution">
    <text evidence="3">The sequence shown here is derived from an EMBL/GenBank/DDBJ whole genome shotgun (WGS) entry which is preliminary data.</text>
</comment>